<evidence type="ECO:0000313" key="1">
    <source>
        <dbReference type="EMBL" id="KAK2176778.1"/>
    </source>
</evidence>
<evidence type="ECO:0000313" key="2">
    <source>
        <dbReference type="Proteomes" id="UP001209878"/>
    </source>
</evidence>
<dbReference type="AlphaFoldDB" id="A0AAD9KSE9"/>
<accession>A0AAD9KSE9</accession>
<name>A0AAD9KSE9_RIDPI</name>
<protein>
    <submittedName>
        <fullName evidence="1">Uncharacterized protein</fullName>
    </submittedName>
</protein>
<comment type="caution">
    <text evidence="1">The sequence shown here is derived from an EMBL/GenBank/DDBJ whole genome shotgun (WGS) entry which is preliminary data.</text>
</comment>
<keyword evidence="2" id="KW-1185">Reference proteome</keyword>
<gene>
    <name evidence="1" type="ORF">NP493_642g02050</name>
</gene>
<sequence length="76" mass="8708">MRCPVHRRFFLIRRSYIDGSPVRSSMSLFVTLSIPVIFMIERICLGSIWEGGQHECTVYLAYNPHGHMVVVPESLA</sequence>
<dbReference type="EMBL" id="JAODUO010000641">
    <property type="protein sequence ID" value="KAK2176778.1"/>
    <property type="molecule type" value="Genomic_DNA"/>
</dbReference>
<organism evidence="1 2">
    <name type="scientific">Ridgeia piscesae</name>
    <name type="common">Tubeworm</name>
    <dbReference type="NCBI Taxonomy" id="27915"/>
    <lineage>
        <taxon>Eukaryota</taxon>
        <taxon>Metazoa</taxon>
        <taxon>Spiralia</taxon>
        <taxon>Lophotrochozoa</taxon>
        <taxon>Annelida</taxon>
        <taxon>Polychaeta</taxon>
        <taxon>Sedentaria</taxon>
        <taxon>Canalipalpata</taxon>
        <taxon>Sabellida</taxon>
        <taxon>Siboglinidae</taxon>
        <taxon>Ridgeia</taxon>
    </lineage>
</organism>
<proteinExistence type="predicted"/>
<dbReference type="Proteomes" id="UP001209878">
    <property type="component" value="Unassembled WGS sequence"/>
</dbReference>
<reference evidence="1" key="1">
    <citation type="journal article" date="2023" name="Mol. Biol. Evol.">
        <title>Third-Generation Sequencing Reveals the Adaptive Role of the Epigenome in Three Deep-Sea Polychaetes.</title>
        <authorList>
            <person name="Perez M."/>
            <person name="Aroh O."/>
            <person name="Sun Y."/>
            <person name="Lan Y."/>
            <person name="Juniper S.K."/>
            <person name="Young C.R."/>
            <person name="Angers B."/>
            <person name="Qian P.Y."/>
        </authorList>
    </citation>
    <scope>NUCLEOTIDE SEQUENCE</scope>
    <source>
        <strain evidence="1">R07B-5</strain>
    </source>
</reference>